<dbReference type="Pfam" id="PF00498">
    <property type="entry name" value="FHA"/>
    <property type="match status" value="1"/>
</dbReference>
<accession>A0A5C6EFK7</accession>
<dbReference type="Proteomes" id="UP000318288">
    <property type="component" value="Unassembled WGS sequence"/>
</dbReference>
<gene>
    <name evidence="3" type="primary">garA_2</name>
    <name evidence="3" type="ORF">Poly51_57820</name>
</gene>
<comment type="caution">
    <text evidence="3">The sequence shown here is derived from an EMBL/GenBank/DDBJ whole genome shotgun (WGS) entry which is preliminary data.</text>
</comment>
<protein>
    <submittedName>
        <fullName evidence="3">Glycogen accumulation regulator GarA</fullName>
    </submittedName>
</protein>
<dbReference type="InterPro" id="IPR050923">
    <property type="entry name" value="Cell_Proc_Reg/RNA_Proc"/>
</dbReference>
<name>A0A5C6EFK7_9BACT</name>
<reference evidence="3 4" key="1">
    <citation type="submission" date="2019-02" db="EMBL/GenBank/DDBJ databases">
        <title>Deep-cultivation of Planctomycetes and their phenomic and genomic characterization uncovers novel biology.</title>
        <authorList>
            <person name="Wiegand S."/>
            <person name="Jogler M."/>
            <person name="Boedeker C."/>
            <person name="Pinto D."/>
            <person name="Vollmers J."/>
            <person name="Rivas-Marin E."/>
            <person name="Kohn T."/>
            <person name="Peeters S.H."/>
            <person name="Heuer A."/>
            <person name="Rast P."/>
            <person name="Oberbeckmann S."/>
            <person name="Bunk B."/>
            <person name="Jeske O."/>
            <person name="Meyerdierks A."/>
            <person name="Storesund J.E."/>
            <person name="Kallscheuer N."/>
            <person name="Luecker S."/>
            <person name="Lage O.M."/>
            <person name="Pohl T."/>
            <person name="Merkel B.J."/>
            <person name="Hornburger P."/>
            <person name="Mueller R.-W."/>
            <person name="Bruemmer F."/>
            <person name="Labrenz M."/>
            <person name="Spormann A.M."/>
            <person name="Op Den Camp H."/>
            <person name="Overmann J."/>
            <person name="Amann R."/>
            <person name="Jetten M.S.M."/>
            <person name="Mascher T."/>
            <person name="Medema M.H."/>
            <person name="Devos D.P."/>
            <person name="Kaster A.-K."/>
            <person name="Ovreas L."/>
            <person name="Rohde M."/>
            <person name="Galperin M.Y."/>
            <person name="Jogler C."/>
        </authorList>
    </citation>
    <scope>NUCLEOTIDE SEQUENCE [LARGE SCALE GENOMIC DNA]</scope>
    <source>
        <strain evidence="3 4">Poly51</strain>
    </source>
</reference>
<dbReference type="RefSeq" id="WP_146462190.1">
    <property type="nucleotide sequence ID" value="NZ_SJPW01000008.1"/>
</dbReference>
<dbReference type="EMBL" id="SJPW01000008">
    <property type="protein sequence ID" value="TWU46386.1"/>
    <property type="molecule type" value="Genomic_DNA"/>
</dbReference>
<feature type="domain" description="FHA" evidence="2">
    <location>
        <begin position="31"/>
        <end position="80"/>
    </location>
</feature>
<sequence length="238" mass="26198">MQTLYLLMNVVLVYRAGDRRGNQIMIDRSDFHIGRRTDAHLCINSRLVSRRHCAIIQRRRAVAIVDFGSRNPTIVNGRPLPKNDLCLLRNRDKIQIGRDRFRILISTDIDSDSSSPGDVTMESLVQELENLAASCNLDREQIMAAAGHNVLSGSSPPSSHVDQTVDAEAVPQFETTIQIPSASETVSEGIDGVAGDGHGTEGVGSKEPQKLPSHLRPKEPVNSQSAAENALRKIFNRR</sequence>
<keyword evidence="4" id="KW-1185">Reference proteome</keyword>
<evidence type="ECO:0000259" key="2">
    <source>
        <dbReference type="PROSITE" id="PS50006"/>
    </source>
</evidence>
<dbReference type="InterPro" id="IPR000253">
    <property type="entry name" value="FHA_dom"/>
</dbReference>
<organism evidence="3 4">
    <name type="scientific">Rubripirellula tenax</name>
    <dbReference type="NCBI Taxonomy" id="2528015"/>
    <lineage>
        <taxon>Bacteria</taxon>
        <taxon>Pseudomonadati</taxon>
        <taxon>Planctomycetota</taxon>
        <taxon>Planctomycetia</taxon>
        <taxon>Pirellulales</taxon>
        <taxon>Pirellulaceae</taxon>
        <taxon>Rubripirellula</taxon>
    </lineage>
</organism>
<evidence type="ECO:0000256" key="1">
    <source>
        <dbReference type="SAM" id="MobiDB-lite"/>
    </source>
</evidence>
<proteinExistence type="predicted"/>
<dbReference type="PROSITE" id="PS50006">
    <property type="entry name" value="FHA_DOMAIN"/>
    <property type="match status" value="1"/>
</dbReference>
<evidence type="ECO:0000313" key="3">
    <source>
        <dbReference type="EMBL" id="TWU46386.1"/>
    </source>
</evidence>
<dbReference type="SMART" id="SM00240">
    <property type="entry name" value="FHA"/>
    <property type="match status" value="1"/>
</dbReference>
<dbReference type="OrthoDB" id="256833at2"/>
<feature type="region of interest" description="Disordered" evidence="1">
    <location>
        <begin position="180"/>
        <end position="238"/>
    </location>
</feature>
<evidence type="ECO:0000313" key="4">
    <source>
        <dbReference type="Proteomes" id="UP000318288"/>
    </source>
</evidence>
<dbReference type="Gene3D" id="2.60.200.20">
    <property type="match status" value="1"/>
</dbReference>
<dbReference type="PANTHER" id="PTHR23308">
    <property type="entry name" value="NUCLEAR INHIBITOR OF PROTEIN PHOSPHATASE-1"/>
    <property type="match status" value="1"/>
</dbReference>
<dbReference type="SUPFAM" id="SSF49879">
    <property type="entry name" value="SMAD/FHA domain"/>
    <property type="match status" value="1"/>
</dbReference>
<dbReference type="InterPro" id="IPR008984">
    <property type="entry name" value="SMAD_FHA_dom_sf"/>
</dbReference>
<dbReference type="CDD" id="cd00060">
    <property type="entry name" value="FHA"/>
    <property type="match status" value="1"/>
</dbReference>
<feature type="compositionally biased region" description="Gly residues" evidence="1">
    <location>
        <begin position="192"/>
        <end position="202"/>
    </location>
</feature>
<dbReference type="AlphaFoldDB" id="A0A5C6EFK7"/>